<evidence type="ECO:0000259" key="1">
    <source>
        <dbReference type="Pfam" id="PF12437"/>
    </source>
</evidence>
<dbReference type="PANTHER" id="PTHR42974:SF1">
    <property type="entry name" value="TYPE-3 GLUTAMINE SYNTHETASE"/>
    <property type="match status" value="1"/>
</dbReference>
<reference evidence="2 3" key="1">
    <citation type="submission" date="2015-11" db="EMBL/GenBank/DDBJ databases">
        <title>Evidence for parallel genomic evolution in an endosymbiosis of termite gut flagellates.</title>
        <authorList>
            <person name="Zheng H."/>
        </authorList>
    </citation>
    <scope>NUCLEOTIDE SEQUENCE [LARGE SCALE GENOMIC DNA]</scope>
    <source>
        <strain evidence="2 3">CET450</strain>
    </source>
</reference>
<keyword evidence="3" id="KW-1185">Reference proteome</keyword>
<feature type="domain" description="Glutamine synthetase type III N-terminal" evidence="1">
    <location>
        <begin position="5"/>
        <end position="75"/>
    </location>
</feature>
<dbReference type="InterPro" id="IPR052725">
    <property type="entry name" value="GS_Type-3"/>
</dbReference>
<dbReference type="PANTHER" id="PTHR42974">
    <property type="entry name" value="GLUTAMINE SYNTHETASE"/>
    <property type="match status" value="1"/>
</dbReference>
<sequence>MRSIHDYYAELVFTKKVMEQKLSKNIYKKLIAAIENLEPLDQSIAGEVAHAMKEWALENGATHFTHWFQPQREKSRHRPET</sequence>
<comment type="caution">
    <text evidence="2">The sequence shown here is derived from an EMBL/GenBank/DDBJ whole genome shotgun (WGS) entry which is preliminary data.</text>
</comment>
<dbReference type="GO" id="GO:0004356">
    <property type="term" value="F:glutamine synthetase activity"/>
    <property type="evidence" value="ECO:0007669"/>
    <property type="project" value="InterPro"/>
</dbReference>
<dbReference type="EMBL" id="LNVX01000218">
    <property type="protein sequence ID" value="OEG71433.1"/>
    <property type="molecule type" value="Genomic_DNA"/>
</dbReference>
<organism evidence="2 3">
    <name type="scientific">Endomicrobium trichonymphae</name>
    <dbReference type="NCBI Taxonomy" id="1408204"/>
    <lineage>
        <taxon>Bacteria</taxon>
        <taxon>Pseudomonadati</taxon>
        <taxon>Elusimicrobiota</taxon>
        <taxon>Endomicrobiia</taxon>
        <taxon>Endomicrobiales</taxon>
        <taxon>Endomicrobiaceae</taxon>
        <taxon>Candidatus Endomicrobiellum</taxon>
    </lineage>
</organism>
<dbReference type="InterPro" id="IPR022147">
    <property type="entry name" value="GSIII_N"/>
</dbReference>
<dbReference type="Proteomes" id="UP000095237">
    <property type="component" value="Unassembled WGS sequence"/>
</dbReference>
<gene>
    <name evidence="2" type="ORF">ATZ36_15050</name>
</gene>
<evidence type="ECO:0000313" key="2">
    <source>
        <dbReference type="EMBL" id="OEG71433.1"/>
    </source>
</evidence>
<proteinExistence type="predicted"/>
<protein>
    <recommendedName>
        <fullName evidence="1">Glutamine synthetase type III N-terminal domain-containing protein</fullName>
    </recommendedName>
</protein>
<accession>A0A1E5IMU4</accession>
<evidence type="ECO:0000313" key="3">
    <source>
        <dbReference type="Proteomes" id="UP000095237"/>
    </source>
</evidence>
<dbReference type="Pfam" id="PF12437">
    <property type="entry name" value="GSIII_N"/>
    <property type="match status" value="1"/>
</dbReference>
<name>A0A1E5IMU4_ENDTX</name>
<dbReference type="AlphaFoldDB" id="A0A1E5IMU4"/>